<dbReference type="EMBL" id="CADEAL010004269">
    <property type="protein sequence ID" value="CAB1455787.1"/>
    <property type="molecule type" value="Genomic_DNA"/>
</dbReference>
<evidence type="ECO:0000313" key="2">
    <source>
        <dbReference type="Proteomes" id="UP001153269"/>
    </source>
</evidence>
<name>A0A9N7VV25_PLEPL</name>
<dbReference type="AlphaFoldDB" id="A0A9N7VV25"/>
<organism evidence="1 2">
    <name type="scientific">Pleuronectes platessa</name>
    <name type="common">European plaice</name>
    <dbReference type="NCBI Taxonomy" id="8262"/>
    <lineage>
        <taxon>Eukaryota</taxon>
        <taxon>Metazoa</taxon>
        <taxon>Chordata</taxon>
        <taxon>Craniata</taxon>
        <taxon>Vertebrata</taxon>
        <taxon>Euteleostomi</taxon>
        <taxon>Actinopterygii</taxon>
        <taxon>Neopterygii</taxon>
        <taxon>Teleostei</taxon>
        <taxon>Neoteleostei</taxon>
        <taxon>Acanthomorphata</taxon>
        <taxon>Carangaria</taxon>
        <taxon>Pleuronectiformes</taxon>
        <taxon>Pleuronectoidei</taxon>
        <taxon>Pleuronectidae</taxon>
        <taxon>Pleuronectes</taxon>
    </lineage>
</organism>
<comment type="caution">
    <text evidence="1">The sequence shown here is derived from an EMBL/GenBank/DDBJ whole genome shotgun (WGS) entry which is preliminary data.</text>
</comment>
<proteinExistence type="predicted"/>
<accession>A0A9N7VV25</accession>
<evidence type="ECO:0000313" key="1">
    <source>
        <dbReference type="EMBL" id="CAB1455787.1"/>
    </source>
</evidence>
<sequence>MEARGRRNERLDSLTDIPPDCLVDSLDDAGSGIVSLYFLEVEGCLEITKTAIIYYTPGHGNAVLPLSPPLATPPPHYASDPVAANPSAEHHLIPKPAEVRSTKRKLLFVSAGTGRLVLRVFLSRNSEREPDLDEPTEH</sequence>
<reference evidence="1" key="1">
    <citation type="submission" date="2020-03" db="EMBL/GenBank/DDBJ databases">
        <authorList>
            <person name="Weist P."/>
        </authorList>
    </citation>
    <scope>NUCLEOTIDE SEQUENCE</scope>
</reference>
<keyword evidence="2" id="KW-1185">Reference proteome</keyword>
<gene>
    <name evidence="1" type="ORF">PLEPLA_LOCUS43568</name>
</gene>
<protein>
    <submittedName>
        <fullName evidence="1">Uncharacterized protein</fullName>
    </submittedName>
</protein>
<dbReference type="Proteomes" id="UP001153269">
    <property type="component" value="Unassembled WGS sequence"/>
</dbReference>